<evidence type="ECO:0000313" key="6">
    <source>
        <dbReference type="EMBL" id="KAK7866606.1"/>
    </source>
</evidence>
<dbReference type="InterPro" id="IPR050821">
    <property type="entry name" value="Cytosolic_carboxypeptidase"/>
</dbReference>
<dbReference type="GO" id="GO:0004181">
    <property type="term" value="F:metallocarboxypeptidase activity"/>
    <property type="evidence" value="ECO:0007669"/>
    <property type="project" value="InterPro"/>
</dbReference>
<proteinExistence type="inferred from homology"/>
<dbReference type="GO" id="GO:0006508">
    <property type="term" value="P:proteolysis"/>
    <property type="evidence" value="ECO:0007669"/>
    <property type="project" value="InterPro"/>
</dbReference>
<evidence type="ECO:0000256" key="3">
    <source>
        <dbReference type="PROSITE-ProRule" id="PRU01379"/>
    </source>
</evidence>
<feature type="compositionally biased region" description="Polar residues" evidence="4">
    <location>
        <begin position="888"/>
        <end position="897"/>
    </location>
</feature>
<feature type="compositionally biased region" description="Polar residues" evidence="4">
    <location>
        <begin position="515"/>
        <end position="541"/>
    </location>
</feature>
<comment type="similarity">
    <text evidence="2 3">Belongs to the peptidase M14 family.</text>
</comment>
<feature type="region of interest" description="Disordered" evidence="4">
    <location>
        <begin position="515"/>
        <end position="544"/>
    </location>
</feature>
<dbReference type="SUPFAM" id="SSF53187">
    <property type="entry name" value="Zn-dependent exopeptidases"/>
    <property type="match status" value="2"/>
</dbReference>
<reference evidence="6 7" key="1">
    <citation type="submission" date="2024-03" db="EMBL/GenBank/DDBJ databases">
        <title>The genome assembly and annotation of the cricket Gryllus longicercus Weissman &amp; Gray.</title>
        <authorList>
            <person name="Szrajer S."/>
            <person name="Gray D."/>
            <person name="Ylla G."/>
        </authorList>
    </citation>
    <scope>NUCLEOTIDE SEQUENCE [LARGE SCALE GENOMIC DNA]</scope>
    <source>
        <strain evidence="6">DAG 2021-001</strain>
        <tissue evidence="6">Whole body minus gut</tissue>
    </source>
</reference>
<comment type="cofactor">
    <cofactor evidence="1">
        <name>Zn(2+)</name>
        <dbReference type="ChEBI" id="CHEBI:29105"/>
    </cofactor>
</comment>
<evidence type="ECO:0000256" key="1">
    <source>
        <dbReference type="ARBA" id="ARBA00001947"/>
    </source>
</evidence>
<feature type="active site" description="Proton donor/acceptor" evidence="3">
    <location>
        <position position="693"/>
    </location>
</feature>
<dbReference type="PROSITE" id="PS52035">
    <property type="entry name" value="PEPTIDASE_M14"/>
    <property type="match status" value="1"/>
</dbReference>
<dbReference type="PANTHER" id="PTHR12756">
    <property type="entry name" value="CYTOSOLIC CARBOXYPEPTIDASE"/>
    <property type="match status" value="1"/>
</dbReference>
<dbReference type="InterPro" id="IPR000834">
    <property type="entry name" value="Peptidase_M14"/>
</dbReference>
<evidence type="ECO:0000256" key="4">
    <source>
        <dbReference type="SAM" id="MobiDB-lite"/>
    </source>
</evidence>
<dbReference type="EMBL" id="JAZDUA010000143">
    <property type="protein sequence ID" value="KAK7866606.1"/>
    <property type="molecule type" value="Genomic_DNA"/>
</dbReference>
<dbReference type="PANTHER" id="PTHR12756:SF12">
    <property type="entry name" value="CYTOSOLIC CARBOXYPEPTIDASE-LIKE PROTEIN 5"/>
    <property type="match status" value="1"/>
</dbReference>
<evidence type="ECO:0000259" key="5">
    <source>
        <dbReference type="PROSITE" id="PS52035"/>
    </source>
</evidence>
<dbReference type="GO" id="GO:0008270">
    <property type="term" value="F:zinc ion binding"/>
    <property type="evidence" value="ECO:0007669"/>
    <property type="project" value="InterPro"/>
</dbReference>
<dbReference type="AlphaFoldDB" id="A0AAN9VPQ2"/>
<name>A0AAN9VPQ2_9ORTH</name>
<keyword evidence="7" id="KW-1185">Reference proteome</keyword>
<dbReference type="Proteomes" id="UP001378592">
    <property type="component" value="Unassembled WGS sequence"/>
</dbReference>
<dbReference type="Pfam" id="PF18027">
    <property type="entry name" value="Pepdidase_M14_N"/>
    <property type="match status" value="1"/>
</dbReference>
<gene>
    <name evidence="6" type="ORF">R5R35_010438</name>
</gene>
<protein>
    <recommendedName>
        <fullName evidence="5">Peptidase M14 domain-containing protein</fullName>
    </recommendedName>
</protein>
<dbReference type="Pfam" id="PF00246">
    <property type="entry name" value="Peptidase_M14"/>
    <property type="match status" value="1"/>
</dbReference>
<sequence length="1234" mass="137549">MSMNIEVGGFTFISDFDSGNLGRVELVAKKTHENTTEADKPSPDDDVPDFEFNLWTAPDCAGTEYENGNRTWFYFGIRGGTPCANMQLNIVDLNKQTKMYSQGMAPVCRIVPGKHHWERIKEKPQFRVSWKVVDNVFILTFKYRTPENPRATVYFAFTYPYPYFELQNMLHTIDNRFKVNQDESRKRSVDLDDIYYHRECVCYSLEGRRIDLITISSHHFITEDQEPRLKFLFPEADHPRPFRFTQKKIVFVSARVHPGETPSSFVMNGLLKFLLQRDDPVAVLLRKNYVFKLVPMLNPDGVCNGHYRTDTRGVNLNRVYSSPSFVLHPAIYAARSLILYYHHGQEIEEVVTGPVFDPASRKFKSRSTPLVTESDSAEFSDVLSPSSDLLSLSNVKCLDSINENDLESSSSLENQLCIDSVNQKQIISSIENHMSCLSSIQEDSQNASNIENQVSCLTLDEKSAIHSKDYSNTSNVLSGISNQVDVLSVICEAVIRKVFDMNEVDKKASTSVGENFQNEPLVGTTQEQNAGQNKASEYSQTEAEEALIAQRSETSLSVGSVESSVCSGSYGKSNFINEDVFKEQLKCGEQGKKNIYTPPENSGLFLYLDLHGHASKKGIFMYGNHFDNIGDSVECMLLPKIMSLNSPNFHFSACNFTERNMYLRDRKDGSSREGCGRVSVLKATGLVRSYTLECNYNTGRLVNIVPPCVRDLHKPNQTLLVPPKYTPHVFEEIGQALCASVLDLTGTHPWSRVPNSEFRTLNGIRDWLKANCVPEQIYIHKSLQHNNRHSNSRRQVVCLSGASVRMSRPARASGSGCKPSRHETKRRLAPLASKAAKAAGCSNNCNLDSTTKSEDEGSSSGIDFDRKENVTSFQIISPPQTPKHMKLNKSNNPKENVSPSSSQKISNSSKKLKAVTGVGVLKQVLAVRTKCTSVNALSGSSKVRSTTGLKINKTSFGGNNHQKNRRVPFNHCVKCVTSDTQISSDHTNSEGFKSTGTQAVIDQSGDTNTATTVTERNISSEKAKYVKDESKEIIKHGPKRLKVSSSKTDQQANIAQKIGPNKLSLKEICYLNLRKQKKKFSKLAMLNESVAENTVASSSSEKSPWEAEHNPKVVPLRATRQNSKSKLVHKTLNPNSISGAKPGKINNPGPSSNIKVKASCKSEKFLKNKVPHLSPIKTHKISPSLGRKVCSDTGKKWGKASLKSLATSFGKLRAFTEDSFVIIEKKRKKSKVKH</sequence>
<accession>A0AAN9VPQ2</accession>
<dbReference type="Gene3D" id="2.60.40.3120">
    <property type="match status" value="1"/>
</dbReference>
<feature type="region of interest" description="Disordered" evidence="4">
    <location>
        <begin position="843"/>
        <end position="910"/>
    </location>
</feature>
<evidence type="ECO:0000313" key="7">
    <source>
        <dbReference type="Proteomes" id="UP001378592"/>
    </source>
</evidence>
<feature type="compositionally biased region" description="Low complexity" evidence="4">
    <location>
        <begin position="898"/>
        <end position="909"/>
    </location>
</feature>
<dbReference type="InterPro" id="IPR040626">
    <property type="entry name" value="Pepdidase_M14_N"/>
</dbReference>
<organism evidence="6 7">
    <name type="scientific">Gryllus longicercus</name>
    <dbReference type="NCBI Taxonomy" id="2509291"/>
    <lineage>
        <taxon>Eukaryota</taxon>
        <taxon>Metazoa</taxon>
        <taxon>Ecdysozoa</taxon>
        <taxon>Arthropoda</taxon>
        <taxon>Hexapoda</taxon>
        <taxon>Insecta</taxon>
        <taxon>Pterygota</taxon>
        <taxon>Neoptera</taxon>
        <taxon>Polyneoptera</taxon>
        <taxon>Orthoptera</taxon>
        <taxon>Ensifera</taxon>
        <taxon>Gryllidea</taxon>
        <taxon>Grylloidea</taxon>
        <taxon>Gryllidae</taxon>
        <taxon>Gryllinae</taxon>
        <taxon>Gryllus</taxon>
    </lineage>
</organism>
<evidence type="ECO:0000256" key="2">
    <source>
        <dbReference type="ARBA" id="ARBA00005988"/>
    </source>
</evidence>
<feature type="region of interest" description="Disordered" evidence="4">
    <location>
        <begin position="1132"/>
        <end position="1151"/>
    </location>
</feature>
<feature type="domain" description="Peptidase M14" evidence="5">
    <location>
        <begin position="159"/>
        <end position="745"/>
    </location>
</feature>
<comment type="caution">
    <text evidence="6">The sequence shown here is derived from an EMBL/GenBank/DDBJ whole genome shotgun (WGS) entry which is preliminary data.</text>
</comment>
<dbReference type="Gene3D" id="3.40.630.10">
    <property type="entry name" value="Zn peptidases"/>
    <property type="match status" value="2"/>
</dbReference>